<dbReference type="AlphaFoldDB" id="A0A5B7DPU3"/>
<comment type="caution">
    <text evidence="1">The sequence shown here is derived from an EMBL/GenBank/DDBJ whole genome shotgun (WGS) entry which is preliminary data.</text>
</comment>
<sequence length="82" mass="8489">MWASPSALASWRCPSVLASASASTCSLSPSMSCSRLRLFLLAFLLLACGGTDVGEVGEYLLGVLSLAGARLTADHKNTKVIS</sequence>
<reference evidence="1 2" key="1">
    <citation type="submission" date="2019-05" db="EMBL/GenBank/DDBJ databases">
        <title>Another draft genome of Portunus trituberculatus and its Hox gene families provides insights of decapod evolution.</title>
        <authorList>
            <person name="Jeong J.-H."/>
            <person name="Song I."/>
            <person name="Kim S."/>
            <person name="Choi T."/>
            <person name="Kim D."/>
            <person name="Ryu S."/>
            <person name="Kim W."/>
        </authorList>
    </citation>
    <scope>NUCLEOTIDE SEQUENCE [LARGE SCALE GENOMIC DNA]</scope>
    <source>
        <tissue evidence="1">Muscle</tissue>
    </source>
</reference>
<gene>
    <name evidence="1" type="ORF">E2C01_016594</name>
</gene>
<evidence type="ECO:0000313" key="2">
    <source>
        <dbReference type="Proteomes" id="UP000324222"/>
    </source>
</evidence>
<protein>
    <submittedName>
        <fullName evidence="1">Uncharacterized protein</fullName>
    </submittedName>
</protein>
<name>A0A5B7DPU3_PORTR</name>
<accession>A0A5B7DPU3</accession>
<organism evidence="1 2">
    <name type="scientific">Portunus trituberculatus</name>
    <name type="common">Swimming crab</name>
    <name type="synonym">Neptunus trituberculatus</name>
    <dbReference type="NCBI Taxonomy" id="210409"/>
    <lineage>
        <taxon>Eukaryota</taxon>
        <taxon>Metazoa</taxon>
        <taxon>Ecdysozoa</taxon>
        <taxon>Arthropoda</taxon>
        <taxon>Crustacea</taxon>
        <taxon>Multicrustacea</taxon>
        <taxon>Malacostraca</taxon>
        <taxon>Eumalacostraca</taxon>
        <taxon>Eucarida</taxon>
        <taxon>Decapoda</taxon>
        <taxon>Pleocyemata</taxon>
        <taxon>Brachyura</taxon>
        <taxon>Eubrachyura</taxon>
        <taxon>Portunoidea</taxon>
        <taxon>Portunidae</taxon>
        <taxon>Portuninae</taxon>
        <taxon>Portunus</taxon>
    </lineage>
</organism>
<dbReference type="Proteomes" id="UP000324222">
    <property type="component" value="Unassembled WGS sequence"/>
</dbReference>
<evidence type="ECO:0000313" key="1">
    <source>
        <dbReference type="EMBL" id="MPC23540.1"/>
    </source>
</evidence>
<dbReference type="EMBL" id="VSRR010001220">
    <property type="protein sequence ID" value="MPC23540.1"/>
    <property type="molecule type" value="Genomic_DNA"/>
</dbReference>
<keyword evidence="2" id="KW-1185">Reference proteome</keyword>
<proteinExistence type="predicted"/>